<organism evidence="2 3">
    <name type="scientific">Vitis vinifera</name>
    <name type="common">Grape</name>
    <dbReference type="NCBI Taxonomy" id="29760"/>
    <lineage>
        <taxon>Eukaryota</taxon>
        <taxon>Viridiplantae</taxon>
        <taxon>Streptophyta</taxon>
        <taxon>Embryophyta</taxon>
        <taxon>Tracheophyta</taxon>
        <taxon>Spermatophyta</taxon>
        <taxon>Magnoliopsida</taxon>
        <taxon>eudicotyledons</taxon>
        <taxon>Gunneridae</taxon>
        <taxon>Pentapetalae</taxon>
        <taxon>rosids</taxon>
        <taxon>Vitales</taxon>
        <taxon>Vitaceae</taxon>
        <taxon>Viteae</taxon>
        <taxon>Vitis</taxon>
    </lineage>
</organism>
<gene>
    <name evidence="2" type="ORF">VitviT2T_008428</name>
</gene>
<dbReference type="EMBL" id="CP126653">
    <property type="protein sequence ID" value="WJZ89195.1"/>
    <property type="molecule type" value="Genomic_DNA"/>
</dbReference>
<dbReference type="InterPro" id="IPR006598">
    <property type="entry name" value="CAP10"/>
</dbReference>
<dbReference type="Proteomes" id="UP001227230">
    <property type="component" value="Chromosome 6"/>
</dbReference>
<sequence>MDNVYAYMFHLLNEYAKLLKFKPTVPDEAMEGYLEGVEPDEEICYHVVFHFSEHAKDPGIKSDCYGICQGIK</sequence>
<accession>A0ABY9C4W5</accession>
<name>A0ABY9C4W5_VITVI</name>
<evidence type="ECO:0000313" key="2">
    <source>
        <dbReference type="EMBL" id="WJZ89195.1"/>
    </source>
</evidence>
<dbReference type="Pfam" id="PF05686">
    <property type="entry name" value="Glyco_transf_90"/>
    <property type="match status" value="1"/>
</dbReference>
<evidence type="ECO:0000313" key="3">
    <source>
        <dbReference type="Proteomes" id="UP001227230"/>
    </source>
</evidence>
<reference evidence="2 3" key="1">
    <citation type="journal article" date="2023" name="Hortic Res">
        <title>The complete reference genome for grapevine (Vitis vinifera L.) genetics and breeding.</title>
        <authorList>
            <person name="Shi X."/>
            <person name="Cao S."/>
            <person name="Wang X."/>
            <person name="Huang S."/>
            <person name="Wang Y."/>
            <person name="Liu Z."/>
            <person name="Liu W."/>
            <person name="Leng X."/>
            <person name="Peng Y."/>
            <person name="Wang N."/>
            <person name="Wang Y."/>
            <person name="Ma Z."/>
            <person name="Xu X."/>
            <person name="Zhang F."/>
            <person name="Xue H."/>
            <person name="Zhong H."/>
            <person name="Wang Y."/>
            <person name="Zhang K."/>
            <person name="Velt A."/>
            <person name="Avia K."/>
            <person name="Holtgrawe D."/>
            <person name="Grimplet J."/>
            <person name="Matus J.T."/>
            <person name="Ware D."/>
            <person name="Wu X."/>
            <person name="Wang H."/>
            <person name="Liu C."/>
            <person name="Fang Y."/>
            <person name="Rustenholz C."/>
            <person name="Cheng Z."/>
            <person name="Xiao H."/>
            <person name="Zhou Y."/>
        </authorList>
    </citation>
    <scope>NUCLEOTIDE SEQUENCE [LARGE SCALE GENOMIC DNA]</scope>
    <source>
        <strain evidence="3">cv. Pinot noir / PN40024</strain>
        <tissue evidence="2">Leaf</tissue>
    </source>
</reference>
<protein>
    <recommendedName>
        <fullName evidence="1">Glycosyl transferase CAP10 domain-containing protein</fullName>
    </recommendedName>
</protein>
<proteinExistence type="predicted"/>
<keyword evidence="3" id="KW-1185">Reference proteome</keyword>
<feature type="domain" description="Glycosyl transferase CAP10" evidence="1">
    <location>
        <begin position="1"/>
        <end position="31"/>
    </location>
</feature>
<evidence type="ECO:0000259" key="1">
    <source>
        <dbReference type="Pfam" id="PF05686"/>
    </source>
</evidence>